<gene>
    <name evidence="3" type="primary">LOC117649061</name>
</gene>
<dbReference type="OrthoDB" id="5962009at2759"/>
<dbReference type="InParanoid" id="A0A6P8Z9Y7"/>
<proteinExistence type="predicted"/>
<dbReference type="NCBIfam" id="TIGR02174">
    <property type="entry name" value="CXXU_selWTH"/>
    <property type="match status" value="1"/>
</dbReference>
<organism evidence="3">
    <name type="scientific">Thrips palmi</name>
    <name type="common">Melon thrips</name>
    <dbReference type="NCBI Taxonomy" id="161013"/>
    <lineage>
        <taxon>Eukaryota</taxon>
        <taxon>Metazoa</taxon>
        <taxon>Ecdysozoa</taxon>
        <taxon>Arthropoda</taxon>
        <taxon>Hexapoda</taxon>
        <taxon>Insecta</taxon>
        <taxon>Pterygota</taxon>
        <taxon>Neoptera</taxon>
        <taxon>Paraneoptera</taxon>
        <taxon>Thysanoptera</taxon>
        <taxon>Terebrantia</taxon>
        <taxon>Thripoidea</taxon>
        <taxon>Thripidae</taxon>
        <taxon>Thrips</taxon>
    </lineage>
</organism>
<dbReference type="AlphaFoldDB" id="A0A6P8Z9Y7"/>
<protein>
    <submittedName>
        <fullName evidence="3">Migration and invasion enhancer 1</fullName>
    </submittedName>
</protein>
<dbReference type="RefSeq" id="XP_034247346.1">
    <property type="nucleotide sequence ID" value="XM_034391455.1"/>
</dbReference>
<dbReference type="SUPFAM" id="SSF52833">
    <property type="entry name" value="Thioredoxin-like"/>
    <property type="match status" value="1"/>
</dbReference>
<dbReference type="FunCoup" id="A0A6P8Z9Y7">
    <property type="interactions" value="114"/>
</dbReference>
<sequence>MEREQSKVNVHVTYCTPCGGKAAFDEMAAAIQNTIPTATVTGAEDHRSGAFEVNINGQNVHSRLQTFRYPDVDRAVDVVKNVSLGESVPSSLDWRLTDCALS</sequence>
<dbReference type="KEGG" id="tpal:117649061"/>
<evidence type="ECO:0000256" key="1">
    <source>
        <dbReference type="ARBA" id="ARBA00023284"/>
    </source>
</evidence>
<keyword evidence="1" id="KW-0676">Redox-active center</keyword>
<dbReference type="InterPro" id="IPR036249">
    <property type="entry name" value="Thioredoxin-like_sf"/>
</dbReference>
<dbReference type="Gene3D" id="3.40.30.10">
    <property type="entry name" value="Glutaredoxin"/>
    <property type="match status" value="1"/>
</dbReference>
<dbReference type="GeneID" id="117649061"/>
<evidence type="ECO:0000313" key="2">
    <source>
        <dbReference type="Proteomes" id="UP000515158"/>
    </source>
</evidence>
<evidence type="ECO:0000313" key="3">
    <source>
        <dbReference type="RefSeq" id="XP_034247346.1"/>
    </source>
</evidence>
<dbReference type="InterPro" id="IPR011893">
    <property type="entry name" value="Selenoprotein_Rdx-typ"/>
</dbReference>
<dbReference type="Proteomes" id="UP000515158">
    <property type="component" value="Unplaced"/>
</dbReference>
<dbReference type="Pfam" id="PF10262">
    <property type="entry name" value="Rdx"/>
    <property type="match status" value="1"/>
</dbReference>
<name>A0A6P8Z9Y7_THRPL</name>
<accession>A0A6P8Z9Y7</accession>
<reference evidence="3" key="1">
    <citation type="submission" date="2025-08" db="UniProtKB">
        <authorList>
            <consortium name="RefSeq"/>
        </authorList>
    </citation>
    <scope>IDENTIFICATION</scope>
    <source>
        <tissue evidence="3">Total insect</tissue>
    </source>
</reference>
<keyword evidence="2" id="KW-1185">Reference proteome</keyword>